<dbReference type="GO" id="GO:0032299">
    <property type="term" value="C:ribonuclease H2 complex"/>
    <property type="evidence" value="ECO:0007669"/>
    <property type="project" value="InterPro"/>
</dbReference>
<dbReference type="Gene3D" id="2.20.25.530">
    <property type="match status" value="1"/>
</dbReference>
<evidence type="ECO:0000256" key="5">
    <source>
        <dbReference type="ARBA" id="ARBA00033464"/>
    </source>
</evidence>
<dbReference type="AlphaFoldDB" id="A0A9P8AEE0"/>
<dbReference type="GO" id="GO:0005654">
    <property type="term" value="C:nucleoplasm"/>
    <property type="evidence" value="ECO:0007669"/>
    <property type="project" value="TreeGrafter"/>
</dbReference>
<dbReference type="Gene3D" id="1.10.20.120">
    <property type="match status" value="1"/>
</dbReference>
<dbReference type="Pfam" id="PF09468">
    <property type="entry name" value="RNase_H2-Ydr279"/>
    <property type="match status" value="1"/>
</dbReference>
<evidence type="ECO:0000256" key="1">
    <source>
        <dbReference type="ARBA" id="ARBA00004123"/>
    </source>
</evidence>
<dbReference type="OrthoDB" id="29098at2759"/>
<reference evidence="8" key="1">
    <citation type="journal article" date="2021" name="Genome Biol. Evol.">
        <title>The assembled and annotated genome of the fairy-ring fungus Marasmius oreades.</title>
        <authorList>
            <person name="Hiltunen M."/>
            <person name="Ament-Velasquez S.L."/>
            <person name="Johannesson H."/>
        </authorList>
    </citation>
    <scope>NUCLEOTIDE SEQUENCE</scope>
    <source>
        <strain evidence="8">03SP1</strain>
    </source>
</reference>
<dbReference type="GeneID" id="66069755"/>
<dbReference type="InterPro" id="IPR019024">
    <property type="entry name" value="RNase_H2_suB_wHTH"/>
</dbReference>
<evidence type="ECO:0000259" key="6">
    <source>
        <dbReference type="Pfam" id="PF09468"/>
    </source>
</evidence>
<evidence type="ECO:0000313" key="8">
    <source>
        <dbReference type="EMBL" id="KAG7098771.1"/>
    </source>
</evidence>
<sequence length="337" mass="38049">MAAHVCLLPNDIWQILSSPSNSRLSMSPTAFIPLPHPRTGIPTLFLPSLRNESENSKNISSSKECILELQHVTPSNPRSWFVGDEVLAEGKLMFLLPVDPVFLLIYILKFFTKDERSGIFRPADDIFEDAALKLEAASLISKESKGSSLHLSSKDIRTFTSMQCCRNVMDKICEAKNVTAEIVVYRFSSDKAVEYLRRKVERLSTLEVVQTSRILIRNLAKDGLTEDGYEDLLELGRVKTACDLVSQYLSPDFRSLLLASYDFKKLDEYYKTLEEEKMCMEAPTNDAKKTKKEQSLDGIVDNKRKKGTIKGTQGVEKLKKVNINGMAKLTTFFGRKS</sequence>
<dbReference type="InterPro" id="IPR041195">
    <property type="entry name" value="Rnh202_N"/>
</dbReference>
<proteinExistence type="predicted"/>
<keyword evidence="9" id="KW-1185">Reference proteome</keyword>
<dbReference type="Proteomes" id="UP001049176">
    <property type="component" value="Chromosome 1"/>
</dbReference>
<protein>
    <recommendedName>
        <fullName evidence="2">Ribonuclease H2 subunit B</fullName>
    </recommendedName>
    <alternativeName>
        <fullName evidence="5">Ribonuclease HI subunit B</fullName>
    </alternativeName>
</protein>
<dbReference type="InterPro" id="IPR040456">
    <property type="entry name" value="RNase_H2_suB"/>
</dbReference>
<dbReference type="PANTHER" id="PTHR13383">
    <property type="entry name" value="RIBONUCLEASE H2 SUBUNIT B"/>
    <property type="match status" value="1"/>
</dbReference>
<evidence type="ECO:0000256" key="4">
    <source>
        <dbReference type="ARBA" id="ARBA00024778"/>
    </source>
</evidence>
<name>A0A9P8AEE0_9AGAR</name>
<comment type="function">
    <text evidence="4">Non catalytic subunit of RNase H2, an endonuclease that specifically degrades the RNA of RNA:DNA hybrids. Participates in DNA replication, possibly by mediating the removal of lagging-strand Okazaki fragment RNA primers during DNA replication. Mediates the excision of single ribonucleotides from DNA:RNA duplexes.</text>
</comment>
<feature type="domain" description="Rnh202 triple barrel" evidence="7">
    <location>
        <begin position="29"/>
        <end position="99"/>
    </location>
</feature>
<dbReference type="PANTHER" id="PTHR13383:SF11">
    <property type="entry name" value="RIBONUCLEASE H2 SUBUNIT B"/>
    <property type="match status" value="1"/>
</dbReference>
<dbReference type="GO" id="GO:0006401">
    <property type="term" value="P:RNA catabolic process"/>
    <property type="evidence" value="ECO:0007669"/>
    <property type="project" value="TreeGrafter"/>
</dbReference>
<dbReference type="Pfam" id="PF17745">
    <property type="entry name" value="Ydr279_N"/>
    <property type="match status" value="1"/>
</dbReference>
<evidence type="ECO:0000256" key="2">
    <source>
        <dbReference type="ARBA" id="ARBA00019062"/>
    </source>
</evidence>
<dbReference type="EMBL" id="CM032181">
    <property type="protein sequence ID" value="KAG7098771.1"/>
    <property type="molecule type" value="Genomic_DNA"/>
</dbReference>
<evidence type="ECO:0000256" key="3">
    <source>
        <dbReference type="ARBA" id="ARBA00023242"/>
    </source>
</evidence>
<evidence type="ECO:0000259" key="7">
    <source>
        <dbReference type="Pfam" id="PF17745"/>
    </source>
</evidence>
<accession>A0A9P8AEE0</accession>
<comment type="subcellular location">
    <subcellularLocation>
        <location evidence="1">Nucleus</location>
    </subcellularLocation>
</comment>
<gene>
    <name evidence="8" type="ORF">E1B28_000679</name>
</gene>
<feature type="domain" description="Ribonuclease H2 subunit B wHTH" evidence="6">
    <location>
        <begin position="108"/>
        <end position="257"/>
    </location>
</feature>
<evidence type="ECO:0000313" key="9">
    <source>
        <dbReference type="Proteomes" id="UP001049176"/>
    </source>
</evidence>
<organism evidence="8 9">
    <name type="scientific">Marasmius oreades</name>
    <name type="common">fairy-ring Marasmius</name>
    <dbReference type="NCBI Taxonomy" id="181124"/>
    <lineage>
        <taxon>Eukaryota</taxon>
        <taxon>Fungi</taxon>
        <taxon>Dikarya</taxon>
        <taxon>Basidiomycota</taxon>
        <taxon>Agaricomycotina</taxon>
        <taxon>Agaricomycetes</taxon>
        <taxon>Agaricomycetidae</taxon>
        <taxon>Agaricales</taxon>
        <taxon>Marasmiineae</taxon>
        <taxon>Marasmiaceae</taxon>
        <taxon>Marasmius</taxon>
    </lineage>
</organism>
<keyword evidence="3" id="KW-0539">Nucleus</keyword>
<dbReference type="KEGG" id="more:E1B28_000679"/>
<dbReference type="RefSeq" id="XP_043015241.1">
    <property type="nucleotide sequence ID" value="XM_043146538.1"/>
</dbReference>
<comment type="caution">
    <text evidence="8">The sequence shown here is derived from an EMBL/GenBank/DDBJ whole genome shotgun (WGS) entry which is preliminary data.</text>
</comment>